<dbReference type="EMBL" id="CQPA01000034">
    <property type="protein sequence ID" value="CNU75830.1"/>
    <property type="molecule type" value="Genomic_DNA"/>
</dbReference>
<protein>
    <submittedName>
        <fullName evidence="1">Uncharacterized protein</fullName>
    </submittedName>
</protein>
<reference evidence="1 2" key="1">
    <citation type="submission" date="2015-03" db="EMBL/GenBank/DDBJ databases">
        <authorList>
            <consortium name="Pathogen Informatics"/>
        </authorList>
    </citation>
    <scope>NUCLEOTIDE SEQUENCE [LARGE SCALE GENOMIC DNA]</scope>
    <source>
        <strain evidence="1 2">A1104</strain>
    </source>
</reference>
<name>A0A655DNJ0_SALET</name>
<accession>A0A655DNJ0</accession>
<evidence type="ECO:0000313" key="1">
    <source>
        <dbReference type="EMBL" id="CNU75830.1"/>
    </source>
</evidence>
<evidence type="ECO:0000313" key="2">
    <source>
        <dbReference type="Proteomes" id="UP000041314"/>
    </source>
</evidence>
<dbReference type="AlphaFoldDB" id="A0A655DNJ0"/>
<organism evidence="1 2">
    <name type="scientific">Salmonella enterica subsp. enterica serovar Bovismorbificans</name>
    <dbReference type="NCBI Taxonomy" id="58097"/>
    <lineage>
        <taxon>Bacteria</taxon>
        <taxon>Pseudomonadati</taxon>
        <taxon>Pseudomonadota</taxon>
        <taxon>Gammaproteobacteria</taxon>
        <taxon>Enterobacterales</taxon>
        <taxon>Enterobacteriaceae</taxon>
        <taxon>Salmonella</taxon>
    </lineage>
</organism>
<gene>
    <name evidence="1" type="ORF">ERS008198_03492</name>
</gene>
<proteinExistence type="predicted"/>
<sequence length="89" mass="9585">MGSCQAVCDQLGSEGLKLNKAAINQTAKRAISINNASRSRRPLLNFVNVTSLSSVYSWLKKGSPGSRLFPPDAKTDNSTGLPRHCCCMD</sequence>
<dbReference type="Proteomes" id="UP000041314">
    <property type="component" value="Unassembled WGS sequence"/>
</dbReference>